<proteinExistence type="predicted"/>
<dbReference type="AlphaFoldDB" id="A0A2A8CX51"/>
<organism evidence="1 2">
    <name type="scientific">Longibacter salinarum</name>
    <dbReference type="NCBI Taxonomy" id="1850348"/>
    <lineage>
        <taxon>Bacteria</taxon>
        <taxon>Pseudomonadati</taxon>
        <taxon>Rhodothermota</taxon>
        <taxon>Rhodothermia</taxon>
        <taxon>Rhodothermales</taxon>
        <taxon>Salisaetaceae</taxon>
        <taxon>Longibacter</taxon>
    </lineage>
</organism>
<gene>
    <name evidence="1" type="ORF">CRI94_10900</name>
</gene>
<accession>A0A2A8CX51</accession>
<sequence length="99" mass="10957">MSHSFQKRRRRRDSGRCRTILTADSTTIESFLTNTNPRTVVRTDFFGWLGNIGGRLLTFISVARIAAKQLYSASDGAREKGSSGGPYRWMAEGCPANGL</sequence>
<reference evidence="1 2" key="1">
    <citation type="submission" date="2017-10" db="EMBL/GenBank/DDBJ databases">
        <title>Draft genome of Longibacter Salinarum.</title>
        <authorList>
            <person name="Goh K.M."/>
            <person name="Shamsir M.S."/>
            <person name="Lim S.W."/>
        </authorList>
    </citation>
    <scope>NUCLEOTIDE SEQUENCE [LARGE SCALE GENOMIC DNA]</scope>
    <source>
        <strain evidence="1 2">KCTC 52045</strain>
    </source>
</reference>
<protein>
    <submittedName>
        <fullName evidence="1">Uncharacterized protein</fullName>
    </submittedName>
</protein>
<dbReference type="EMBL" id="PDEQ01000005">
    <property type="protein sequence ID" value="PEN13147.1"/>
    <property type="molecule type" value="Genomic_DNA"/>
</dbReference>
<evidence type="ECO:0000313" key="1">
    <source>
        <dbReference type="EMBL" id="PEN13147.1"/>
    </source>
</evidence>
<name>A0A2A8CX51_9BACT</name>
<evidence type="ECO:0000313" key="2">
    <source>
        <dbReference type="Proteomes" id="UP000220102"/>
    </source>
</evidence>
<dbReference type="Proteomes" id="UP000220102">
    <property type="component" value="Unassembled WGS sequence"/>
</dbReference>
<keyword evidence="2" id="KW-1185">Reference proteome</keyword>
<comment type="caution">
    <text evidence="1">The sequence shown here is derived from an EMBL/GenBank/DDBJ whole genome shotgun (WGS) entry which is preliminary data.</text>
</comment>